<dbReference type="EMBL" id="FPAJ01000001">
    <property type="protein sequence ID" value="SFS40594.1"/>
    <property type="molecule type" value="Genomic_DNA"/>
</dbReference>
<keyword evidence="6" id="KW-1185">Reference proteome</keyword>
<feature type="modified residue" description="N6-(pyridoxal phosphate)lysine" evidence="3">
    <location>
        <position position="186"/>
    </location>
</feature>
<dbReference type="GO" id="GO:0030170">
    <property type="term" value="F:pyridoxal phosphate binding"/>
    <property type="evidence" value="ECO:0007669"/>
    <property type="project" value="TreeGrafter"/>
</dbReference>
<dbReference type="OrthoDB" id="9768668at2"/>
<dbReference type="Proteomes" id="UP000199239">
    <property type="component" value="Unassembled WGS sequence"/>
</dbReference>
<dbReference type="PANTHER" id="PTHR30244">
    <property type="entry name" value="TRANSAMINASE"/>
    <property type="match status" value="1"/>
</dbReference>
<proteinExistence type="inferred from homology"/>
<evidence type="ECO:0000256" key="3">
    <source>
        <dbReference type="PIRSR" id="PIRSR000390-2"/>
    </source>
</evidence>
<comment type="similarity">
    <text evidence="1 4">Belongs to the DegT/DnrJ/EryC1 family.</text>
</comment>
<accession>A0A1I6PK63</accession>
<dbReference type="RefSeq" id="WP_093914504.1">
    <property type="nucleotide sequence ID" value="NZ_FPAJ01000001.1"/>
</dbReference>
<dbReference type="PIRSF" id="PIRSF000390">
    <property type="entry name" value="PLP_StrS"/>
    <property type="match status" value="1"/>
</dbReference>
<dbReference type="GO" id="GO:0008483">
    <property type="term" value="F:transaminase activity"/>
    <property type="evidence" value="ECO:0007669"/>
    <property type="project" value="TreeGrafter"/>
</dbReference>
<dbReference type="Pfam" id="PF01041">
    <property type="entry name" value="DegT_DnrJ_EryC1"/>
    <property type="match status" value="1"/>
</dbReference>
<organism evidence="5 6">
    <name type="scientific">Sulfitobacter marinus</name>
    <dbReference type="NCBI Taxonomy" id="394264"/>
    <lineage>
        <taxon>Bacteria</taxon>
        <taxon>Pseudomonadati</taxon>
        <taxon>Pseudomonadota</taxon>
        <taxon>Alphaproteobacteria</taxon>
        <taxon>Rhodobacterales</taxon>
        <taxon>Roseobacteraceae</taxon>
        <taxon>Sulfitobacter</taxon>
    </lineage>
</organism>
<keyword evidence="3 4" id="KW-0663">Pyridoxal phosphate</keyword>
<dbReference type="InterPro" id="IPR000653">
    <property type="entry name" value="DegT/StrS_aminotransferase"/>
</dbReference>
<sequence length="392" mass="42810">MPLPDMHHAEPIPEAARAEIERLLQTGDLFRYTAASEAPVSLLETEFAQMMGSRYALAVSSCSAALFLSLMALDLPKDARVLIPGFTFAAVPSSVIHANCQPVLCEVGDNYRIDISDFEAKLPTVDAVIISHMRGHTSDMDAIMALCNAANIRVIEDAAHSLGTLWHDQKIGTIGKIGCFSFQSYKMINAGEGGIMITDDADLIARAIIMSGAYEHNWKKHPHIADACARWQNKLPLYNLRLSNLSAAILRPQLAELPRRVADGRRNHDYVAAKLNRSPYLNVPTPLAPETRAPDSIQFNMIGLDDDAVRAFANASAAAGVKVQVFGQSTDNARAFWNWQFIESLPDLPQTRKMLMTACDVRLPVHLTPRDLDAVIDVLLGAVQNAASSEAA</sequence>
<dbReference type="GO" id="GO:0000271">
    <property type="term" value="P:polysaccharide biosynthetic process"/>
    <property type="evidence" value="ECO:0007669"/>
    <property type="project" value="TreeGrafter"/>
</dbReference>
<name>A0A1I6PK63_9RHOB</name>
<evidence type="ECO:0000256" key="4">
    <source>
        <dbReference type="RuleBase" id="RU004508"/>
    </source>
</evidence>
<evidence type="ECO:0000256" key="2">
    <source>
        <dbReference type="PIRSR" id="PIRSR000390-1"/>
    </source>
</evidence>
<dbReference type="STRING" id="394264.SAMN04488040_0208"/>
<evidence type="ECO:0000313" key="6">
    <source>
        <dbReference type="Proteomes" id="UP000199239"/>
    </source>
</evidence>
<evidence type="ECO:0000256" key="1">
    <source>
        <dbReference type="ARBA" id="ARBA00037999"/>
    </source>
</evidence>
<dbReference type="PANTHER" id="PTHR30244:SF34">
    <property type="entry name" value="DTDP-4-AMINO-4,6-DIDEOXYGALACTOSE TRANSAMINASE"/>
    <property type="match status" value="1"/>
</dbReference>
<dbReference type="InterPro" id="IPR015421">
    <property type="entry name" value="PyrdxlP-dep_Trfase_major"/>
</dbReference>
<feature type="active site" description="Proton acceptor" evidence="2">
    <location>
        <position position="186"/>
    </location>
</feature>
<reference evidence="6" key="1">
    <citation type="submission" date="2016-10" db="EMBL/GenBank/DDBJ databases">
        <authorList>
            <person name="Varghese N."/>
            <person name="Submissions S."/>
        </authorList>
    </citation>
    <scope>NUCLEOTIDE SEQUENCE [LARGE SCALE GENOMIC DNA]</scope>
    <source>
        <strain evidence="6">DSM 23422</strain>
    </source>
</reference>
<dbReference type="InterPro" id="IPR015424">
    <property type="entry name" value="PyrdxlP-dep_Trfase"/>
</dbReference>
<gene>
    <name evidence="5" type="ORF">SAMN04488040_0208</name>
</gene>
<evidence type="ECO:0000313" key="5">
    <source>
        <dbReference type="EMBL" id="SFS40594.1"/>
    </source>
</evidence>
<dbReference type="SUPFAM" id="SSF53383">
    <property type="entry name" value="PLP-dependent transferases"/>
    <property type="match status" value="1"/>
</dbReference>
<dbReference type="AlphaFoldDB" id="A0A1I6PK63"/>
<protein>
    <submittedName>
        <fullName evidence="5">dTDP-4-amino-4,6-dideoxygalactose transaminase</fullName>
    </submittedName>
</protein>
<dbReference type="Gene3D" id="3.40.640.10">
    <property type="entry name" value="Type I PLP-dependent aspartate aminotransferase-like (Major domain)"/>
    <property type="match status" value="1"/>
</dbReference>